<dbReference type="PANTHER" id="PTHR24298:SF800">
    <property type="entry name" value="CYTOCHROME P450 89A2-RELATED"/>
    <property type="match status" value="1"/>
</dbReference>
<evidence type="ECO:0000256" key="8">
    <source>
        <dbReference type="RuleBase" id="RU000461"/>
    </source>
</evidence>
<proteinExistence type="inferred from homology"/>
<evidence type="ECO:0000313" key="10">
    <source>
        <dbReference type="Proteomes" id="UP000827721"/>
    </source>
</evidence>
<keyword evidence="8" id="KW-0503">Monooxygenase</keyword>
<dbReference type="Proteomes" id="UP000827721">
    <property type="component" value="Unassembled WGS sequence"/>
</dbReference>
<comment type="cofactor">
    <cofactor evidence="1">
        <name>heme</name>
        <dbReference type="ChEBI" id="CHEBI:30413"/>
    </cofactor>
</comment>
<keyword evidence="3 8" id="KW-0349">Heme</keyword>
<gene>
    <name evidence="9" type="ORF">JRO89_XS04G0059100</name>
</gene>
<dbReference type="PROSITE" id="PS00086">
    <property type="entry name" value="CYTOCHROME_P450"/>
    <property type="match status" value="1"/>
</dbReference>
<organism evidence="9 10">
    <name type="scientific">Xanthoceras sorbifolium</name>
    <dbReference type="NCBI Taxonomy" id="99658"/>
    <lineage>
        <taxon>Eukaryota</taxon>
        <taxon>Viridiplantae</taxon>
        <taxon>Streptophyta</taxon>
        <taxon>Embryophyta</taxon>
        <taxon>Tracheophyta</taxon>
        <taxon>Spermatophyta</taxon>
        <taxon>Magnoliopsida</taxon>
        <taxon>eudicotyledons</taxon>
        <taxon>Gunneridae</taxon>
        <taxon>Pentapetalae</taxon>
        <taxon>rosids</taxon>
        <taxon>malvids</taxon>
        <taxon>Sapindales</taxon>
        <taxon>Sapindaceae</taxon>
        <taxon>Xanthoceroideae</taxon>
        <taxon>Xanthoceras</taxon>
    </lineage>
</organism>
<dbReference type="PRINTS" id="PR00385">
    <property type="entry name" value="P450"/>
</dbReference>
<evidence type="ECO:0000256" key="7">
    <source>
        <dbReference type="ARBA" id="ARBA00023136"/>
    </source>
</evidence>
<comment type="caution">
    <text evidence="9">The sequence shown here is derived from an EMBL/GenBank/DDBJ whole genome shotgun (WGS) entry which is preliminary data.</text>
</comment>
<evidence type="ECO:0000256" key="6">
    <source>
        <dbReference type="ARBA" id="ARBA00022989"/>
    </source>
</evidence>
<comment type="similarity">
    <text evidence="8">Belongs to the cytochrome P450 family.</text>
</comment>
<dbReference type="InterPro" id="IPR017972">
    <property type="entry name" value="Cyt_P450_CS"/>
</dbReference>
<evidence type="ECO:0008006" key="11">
    <source>
        <dbReference type="Google" id="ProtNLM"/>
    </source>
</evidence>
<comment type="subcellular location">
    <subcellularLocation>
        <location evidence="2">Membrane</location>
        <topology evidence="2">Single-pass membrane protein</topology>
    </subcellularLocation>
</comment>
<accession>A0ABQ8I4C5</accession>
<dbReference type="EMBL" id="JAFEMO010000004">
    <property type="protein sequence ID" value="KAH7571477.1"/>
    <property type="molecule type" value="Genomic_DNA"/>
</dbReference>
<keyword evidence="7" id="KW-0472">Membrane</keyword>
<dbReference type="PRINTS" id="PR00463">
    <property type="entry name" value="EP450I"/>
</dbReference>
<keyword evidence="6" id="KW-1133">Transmembrane helix</keyword>
<evidence type="ECO:0000256" key="1">
    <source>
        <dbReference type="ARBA" id="ARBA00001971"/>
    </source>
</evidence>
<keyword evidence="8" id="KW-0408">Iron</keyword>
<evidence type="ECO:0000256" key="2">
    <source>
        <dbReference type="ARBA" id="ARBA00004167"/>
    </source>
</evidence>
<keyword evidence="10" id="KW-1185">Reference proteome</keyword>
<evidence type="ECO:0000256" key="4">
    <source>
        <dbReference type="ARBA" id="ARBA00022692"/>
    </source>
</evidence>
<reference evidence="9 10" key="1">
    <citation type="submission" date="2021-02" db="EMBL/GenBank/DDBJ databases">
        <title>Plant Genome Project.</title>
        <authorList>
            <person name="Zhang R.-G."/>
        </authorList>
    </citation>
    <scope>NUCLEOTIDE SEQUENCE [LARGE SCALE GENOMIC DNA]</scope>
    <source>
        <tissue evidence="9">Leaves</tissue>
    </source>
</reference>
<keyword evidence="8" id="KW-0560">Oxidoreductase</keyword>
<dbReference type="InterPro" id="IPR001128">
    <property type="entry name" value="Cyt_P450"/>
</dbReference>
<dbReference type="InterPro" id="IPR036396">
    <property type="entry name" value="Cyt_P450_sf"/>
</dbReference>
<evidence type="ECO:0000256" key="3">
    <source>
        <dbReference type="ARBA" id="ARBA00022617"/>
    </source>
</evidence>
<name>A0ABQ8I4C5_9ROSI</name>
<dbReference type="InterPro" id="IPR051103">
    <property type="entry name" value="Plant_metabolite_P450s"/>
</dbReference>
<sequence>METWSIVLISISVVAFFSLLSRNFSKNLPPSPPAFPIIGHLLWLLKPYAEMELILRNLHEKYGPIFTLYIGRKPLIFIATRSLAHEALVQNSAILTDRPPIAPTTKIFTCNQHSISFGSYDPKWRLLRRNITSEILCLPRIRSYSHARKWAWKFLLIIRNSEFLAKTWKDFVSKALAGGITEVPVENKEDELVVSYVDTLLDLQIPEENNRKLTESEVTSLCAEFLDAGTGSTSTAFQWIMANLVKYPEVQEKLFMEMKKVIGDGKEELSEEEVERVPYLKAVILEGFRRHPPAHNLLAHAATEDTVLNGFVVPKGVAVNFLVAEMGLDPKAWKDPMAFKPERFLDQGQVVYDITGSKEIKMLPFGAGRRMCAGYNLGILHLEYFVGNLVWKFQWKAMEGDGDVNFAEEDEFTIPMKYSLQANISPRVRRE</sequence>
<dbReference type="PANTHER" id="PTHR24298">
    <property type="entry name" value="FLAVONOID 3'-MONOOXYGENASE-RELATED"/>
    <property type="match status" value="1"/>
</dbReference>
<dbReference type="InterPro" id="IPR002401">
    <property type="entry name" value="Cyt_P450_E_grp-I"/>
</dbReference>
<keyword evidence="4" id="KW-0812">Transmembrane</keyword>
<dbReference type="Pfam" id="PF00067">
    <property type="entry name" value="p450"/>
    <property type="match status" value="2"/>
</dbReference>
<dbReference type="SUPFAM" id="SSF48264">
    <property type="entry name" value="Cytochrome P450"/>
    <property type="match status" value="1"/>
</dbReference>
<keyword evidence="5 8" id="KW-0479">Metal-binding</keyword>
<dbReference type="Gene3D" id="1.10.630.10">
    <property type="entry name" value="Cytochrome P450"/>
    <property type="match status" value="2"/>
</dbReference>
<evidence type="ECO:0000313" key="9">
    <source>
        <dbReference type="EMBL" id="KAH7571477.1"/>
    </source>
</evidence>
<evidence type="ECO:0000256" key="5">
    <source>
        <dbReference type="ARBA" id="ARBA00022723"/>
    </source>
</evidence>
<protein>
    <recommendedName>
        <fullName evidence="11">Cytochrome P450</fullName>
    </recommendedName>
</protein>